<organism evidence="1 2">
    <name type="scientific">Algoriphagus marincola HL-49</name>
    <dbReference type="NCBI Taxonomy" id="1305737"/>
    <lineage>
        <taxon>Bacteria</taxon>
        <taxon>Pseudomonadati</taxon>
        <taxon>Bacteroidota</taxon>
        <taxon>Cytophagia</taxon>
        <taxon>Cytophagales</taxon>
        <taxon>Cyclobacteriaceae</taxon>
        <taxon>Algoriphagus</taxon>
    </lineage>
</organism>
<dbReference type="NCBIfam" id="TIGR01549">
    <property type="entry name" value="HAD-SF-IA-v1"/>
    <property type="match status" value="1"/>
</dbReference>
<dbReference type="STRING" id="1305737.GCA_000526355_03744"/>
<proteinExistence type="predicted"/>
<sequence length="242" mass="26571">MMNIKRKPIQLVVFDMAGTTIDEDNVVYKTLQKSVENQGIPCTLEEALSIGGGKEKQQAIIDIMIALGVDPAEAAILSKRAFAWFKAKLTESYQKLEVRPCPGAAEVFSRLHKHGIQVVLNTGYNRETAQSLLDKLGWEIGKEYDLLVTASDVSASRPAPDMIQFAMRQLQVQDASKVLKIGDSAIDIEEGKHAGCGITLGITSGAQKYEQINQAKPDGIIDHLTGLIDWIEIPKSNNHDTR</sequence>
<dbReference type="GO" id="GO:0006281">
    <property type="term" value="P:DNA repair"/>
    <property type="evidence" value="ECO:0007669"/>
    <property type="project" value="TreeGrafter"/>
</dbReference>
<dbReference type="InterPro" id="IPR023198">
    <property type="entry name" value="PGP-like_dom2"/>
</dbReference>
<dbReference type="SFLD" id="SFLDS00003">
    <property type="entry name" value="Haloacid_Dehalogenase"/>
    <property type="match status" value="1"/>
</dbReference>
<dbReference type="SFLD" id="SFLDG01135">
    <property type="entry name" value="C1.5.6:_HAD__Beta-PGM__Phospha"/>
    <property type="match status" value="1"/>
</dbReference>
<dbReference type="InterPro" id="IPR006439">
    <property type="entry name" value="HAD-SF_hydro_IA"/>
</dbReference>
<dbReference type="Gene3D" id="1.10.150.240">
    <property type="entry name" value="Putative phosphatase, domain 2"/>
    <property type="match status" value="1"/>
</dbReference>
<dbReference type="AlphaFoldDB" id="A0A0P7XPC8"/>
<dbReference type="InterPro" id="IPR023214">
    <property type="entry name" value="HAD_sf"/>
</dbReference>
<evidence type="ECO:0000313" key="1">
    <source>
        <dbReference type="EMBL" id="KPQ18776.1"/>
    </source>
</evidence>
<dbReference type="SFLD" id="SFLDG01129">
    <property type="entry name" value="C1.5:_HAD__Beta-PGM__Phosphata"/>
    <property type="match status" value="1"/>
</dbReference>
<dbReference type="Gene3D" id="3.40.50.1000">
    <property type="entry name" value="HAD superfamily/HAD-like"/>
    <property type="match status" value="1"/>
</dbReference>
<evidence type="ECO:0000313" key="2">
    <source>
        <dbReference type="Proteomes" id="UP000050421"/>
    </source>
</evidence>
<keyword evidence="1" id="KW-0378">Hydrolase</keyword>
<dbReference type="eggNOG" id="COG0546">
    <property type="taxonomic scope" value="Bacteria"/>
</dbReference>
<reference evidence="1 2" key="1">
    <citation type="submission" date="2015-09" db="EMBL/GenBank/DDBJ databases">
        <title>Identification and resolution of microdiversity through metagenomic sequencing of parallel consortia.</title>
        <authorList>
            <person name="Nelson W.C."/>
            <person name="Romine M.F."/>
            <person name="Lindemann S.R."/>
        </authorList>
    </citation>
    <scope>NUCLEOTIDE SEQUENCE [LARGE SCALE GENOMIC DNA]</scope>
    <source>
        <strain evidence="1">HL-49</strain>
    </source>
</reference>
<dbReference type="PANTHER" id="PTHR43434">
    <property type="entry name" value="PHOSPHOGLYCOLATE PHOSPHATASE"/>
    <property type="match status" value="1"/>
</dbReference>
<dbReference type="Pfam" id="PF00702">
    <property type="entry name" value="Hydrolase"/>
    <property type="match status" value="1"/>
</dbReference>
<dbReference type="InterPro" id="IPR022468">
    <property type="entry name" value="PhnX-like"/>
</dbReference>
<dbReference type="EMBL" id="LJXT01000020">
    <property type="protein sequence ID" value="KPQ18776.1"/>
    <property type="molecule type" value="Genomic_DNA"/>
</dbReference>
<dbReference type="NCBIfam" id="TIGR03351">
    <property type="entry name" value="PhnX-like"/>
    <property type="match status" value="1"/>
</dbReference>
<dbReference type="GO" id="GO:0008967">
    <property type="term" value="F:phosphoglycolate phosphatase activity"/>
    <property type="evidence" value="ECO:0007669"/>
    <property type="project" value="TreeGrafter"/>
</dbReference>
<dbReference type="Proteomes" id="UP000050421">
    <property type="component" value="Unassembled WGS sequence"/>
</dbReference>
<gene>
    <name evidence="1" type="primary">hpnX</name>
    <name evidence="1" type="ORF">HLUCCX10_04830</name>
</gene>
<dbReference type="InterPro" id="IPR036412">
    <property type="entry name" value="HAD-like_sf"/>
</dbReference>
<dbReference type="PATRIC" id="fig|1305737.6.peg.1618"/>
<accession>A0A0P7XPC8</accession>
<comment type="caution">
    <text evidence="1">The sequence shown here is derived from an EMBL/GenBank/DDBJ whole genome shotgun (WGS) entry which is preliminary data.</text>
</comment>
<name>A0A0P7XPC8_9BACT</name>
<dbReference type="GO" id="GO:0005829">
    <property type="term" value="C:cytosol"/>
    <property type="evidence" value="ECO:0007669"/>
    <property type="project" value="TreeGrafter"/>
</dbReference>
<protein>
    <submittedName>
        <fullName evidence="1">Phosphonatase-like hydrolase HpnX</fullName>
    </submittedName>
</protein>
<dbReference type="InterPro" id="IPR050155">
    <property type="entry name" value="HAD-like_hydrolase_sf"/>
</dbReference>
<dbReference type="SUPFAM" id="SSF56784">
    <property type="entry name" value="HAD-like"/>
    <property type="match status" value="1"/>
</dbReference>
<dbReference type="PANTHER" id="PTHR43434:SF19">
    <property type="entry name" value="PHOSPHONOACETALDEHYDE HYDROLASE"/>
    <property type="match status" value="1"/>
</dbReference>